<dbReference type="OrthoDB" id="9809908at2"/>
<dbReference type="AlphaFoldDB" id="A0A3B7MUT3"/>
<proteinExistence type="predicted"/>
<keyword evidence="1" id="KW-0812">Transmembrane</keyword>
<dbReference type="PANTHER" id="PTHR34220">
    <property type="entry name" value="SENSOR HISTIDINE KINASE YPDA"/>
    <property type="match status" value="1"/>
</dbReference>
<dbReference type="InterPro" id="IPR010559">
    <property type="entry name" value="Sig_transdc_His_kin_internal"/>
</dbReference>
<evidence type="ECO:0000313" key="3">
    <source>
        <dbReference type="EMBL" id="AXY74221.1"/>
    </source>
</evidence>
<gene>
    <name evidence="3" type="ORF">D3H65_09650</name>
</gene>
<dbReference type="Pfam" id="PF06580">
    <property type="entry name" value="His_kinase"/>
    <property type="match status" value="1"/>
</dbReference>
<dbReference type="EMBL" id="CP032157">
    <property type="protein sequence ID" value="AXY74221.1"/>
    <property type="molecule type" value="Genomic_DNA"/>
</dbReference>
<keyword evidence="1" id="KW-0472">Membrane</keyword>
<feature type="domain" description="Signal transduction histidine kinase internal region" evidence="2">
    <location>
        <begin position="166"/>
        <end position="243"/>
    </location>
</feature>
<accession>A0A3B7MUT3</accession>
<evidence type="ECO:0000256" key="1">
    <source>
        <dbReference type="SAM" id="Phobius"/>
    </source>
</evidence>
<evidence type="ECO:0000259" key="2">
    <source>
        <dbReference type="Pfam" id="PF06580"/>
    </source>
</evidence>
<feature type="transmembrane region" description="Helical" evidence="1">
    <location>
        <begin position="44"/>
        <end position="63"/>
    </location>
</feature>
<dbReference type="RefSeq" id="WP_119050108.1">
    <property type="nucleotide sequence ID" value="NZ_CP032157.1"/>
</dbReference>
<keyword evidence="1" id="KW-1133">Transmembrane helix</keyword>
<evidence type="ECO:0000313" key="4">
    <source>
        <dbReference type="Proteomes" id="UP000263900"/>
    </source>
</evidence>
<feature type="transmembrane region" description="Helical" evidence="1">
    <location>
        <begin position="122"/>
        <end position="140"/>
    </location>
</feature>
<dbReference type="KEGG" id="pseg:D3H65_09650"/>
<dbReference type="GO" id="GO:0000155">
    <property type="term" value="F:phosphorelay sensor kinase activity"/>
    <property type="evidence" value="ECO:0007669"/>
    <property type="project" value="InterPro"/>
</dbReference>
<feature type="transmembrane region" description="Helical" evidence="1">
    <location>
        <begin position="18"/>
        <end position="38"/>
    </location>
</feature>
<dbReference type="Proteomes" id="UP000263900">
    <property type="component" value="Chromosome"/>
</dbReference>
<dbReference type="PANTHER" id="PTHR34220:SF7">
    <property type="entry name" value="SENSOR HISTIDINE KINASE YPDA"/>
    <property type="match status" value="1"/>
</dbReference>
<protein>
    <recommendedName>
        <fullName evidence="2">Signal transduction histidine kinase internal region domain-containing protein</fullName>
    </recommendedName>
</protein>
<organism evidence="3 4">
    <name type="scientific">Paraflavitalea soli</name>
    <dbReference type="NCBI Taxonomy" id="2315862"/>
    <lineage>
        <taxon>Bacteria</taxon>
        <taxon>Pseudomonadati</taxon>
        <taxon>Bacteroidota</taxon>
        <taxon>Chitinophagia</taxon>
        <taxon>Chitinophagales</taxon>
        <taxon>Chitinophagaceae</taxon>
        <taxon>Paraflavitalea</taxon>
    </lineage>
</organism>
<feature type="transmembrane region" description="Helical" evidence="1">
    <location>
        <begin position="84"/>
        <end position="102"/>
    </location>
</feature>
<keyword evidence="4" id="KW-1185">Reference proteome</keyword>
<dbReference type="InterPro" id="IPR050640">
    <property type="entry name" value="Bact_2-comp_sensor_kinase"/>
</dbReference>
<sequence length="352" mass="40289">MAILRSPFYASTDRRLRLLGPIVLFMVGALFFRLQMYLETPPAKIPILVTVALGSGFIGWELARLTALFIQSRLPGLERTRQRLIFLILAIIVLSHIGYLIRNVIHGVIGSFPLQWPTLVDYSARLGVLIFYATVTLNIYEGAYLWKQWRQTIAEKEKLIDSEWQARFDLLKNQINPHFLFNSLNALSSLIEEDPAKAEQFTNELSKVYRYLLQSNNQEMVTLAVELQFILSYGHLLQTRHGEGFRLSIDVDKQYHSCLIPSLTLQLLVENAVKHNIVSREQPLEVSIRCDGTGVLIVENKVQKKENQVLSNGVGLANINNKFRLLNLQGIRIEITEERFVVMVPLTEVPQY</sequence>
<dbReference type="GO" id="GO:0016020">
    <property type="term" value="C:membrane"/>
    <property type="evidence" value="ECO:0007669"/>
    <property type="project" value="InterPro"/>
</dbReference>
<reference evidence="3 4" key="1">
    <citation type="submission" date="2018-09" db="EMBL/GenBank/DDBJ databases">
        <title>Genome sequencing of strain 6GH32-13.</title>
        <authorList>
            <person name="Weon H.-Y."/>
            <person name="Heo J."/>
            <person name="Kwon S.-W."/>
        </authorList>
    </citation>
    <scope>NUCLEOTIDE SEQUENCE [LARGE SCALE GENOMIC DNA]</scope>
    <source>
        <strain evidence="3 4">5GH32-13</strain>
    </source>
</reference>
<name>A0A3B7MUT3_9BACT</name>